<feature type="transmembrane region" description="Helical" evidence="1">
    <location>
        <begin position="124"/>
        <end position="144"/>
    </location>
</feature>
<organism evidence="2 3">
    <name type="scientific">Microbacterium horticulturae</name>
    <dbReference type="NCBI Taxonomy" id="3028316"/>
    <lineage>
        <taxon>Bacteria</taxon>
        <taxon>Bacillati</taxon>
        <taxon>Actinomycetota</taxon>
        <taxon>Actinomycetes</taxon>
        <taxon>Micrococcales</taxon>
        <taxon>Microbacteriaceae</taxon>
        <taxon>Microbacterium</taxon>
    </lineage>
</organism>
<gene>
    <name evidence="2" type="ORF">PU630_13880</name>
</gene>
<reference evidence="2 3" key="1">
    <citation type="submission" date="2023-03" db="EMBL/GenBank/DDBJ databases">
        <title>Genome sequence of Microbacterium sp. KACC 23027.</title>
        <authorList>
            <person name="Kim S."/>
            <person name="Heo J."/>
            <person name="Kwon S.-W."/>
        </authorList>
    </citation>
    <scope>NUCLEOTIDE SEQUENCE [LARGE SCALE GENOMIC DNA]</scope>
    <source>
        <strain evidence="2 3">KACC 23027</strain>
    </source>
</reference>
<evidence type="ECO:0000313" key="2">
    <source>
        <dbReference type="EMBL" id="WEG08315.1"/>
    </source>
</evidence>
<keyword evidence="1" id="KW-0812">Transmembrane</keyword>
<feature type="transmembrane region" description="Helical" evidence="1">
    <location>
        <begin position="60"/>
        <end position="81"/>
    </location>
</feature>
<proteinExistence type="predicted"/>
<dbReference type="Proteomes" id="UP001214553">
    <property type="component" value="Chromosome"/>
</dbReference>
<feature type="transmembrane region" description="Helical" evidence="1">
    <location>
        <begin position="164"/>
        <end position="182"/>
    </location>
</feature>
<dbReference type="EMBL" id="CP119108">
    <property type="protein sequence ID" value="WEG08315.1"/>
    <property type="molecule type" value="Genomic_DNA"/>
</dbReference>
<keyword evidence="1" id="KW-0472">Membrane</keyword>
<evidence type="ECO:0000313" key="3">
    <source>
        <dbReference type="Proteomes" id="UP001214553"/>
    </source>
</evidence>
<keyword evidence="1" id="KW-1133">Transmembrane helix</keyword>
<accession>A0ABY8BWP6</accession>
<protein>
    <submittedName>
        <fullName evidence="2">Uncharacterized protein</fullName>
    </submittedName>
</protein>
<name>A0ABY8BWP6_9MICO</name>
<evidence type="ECO:0000256" key="1">
    <source>
        <dbReference type="SAM" id="Phobius"/>
    </source>
</evidence>
<dbReference type="RefSeq" id="WP_275277645.1">
    <property type="nucleotide sequence ID" value="NZ_CP119108.1"/>
</dbReference>
<feature type="transmembrane region" description="Helical" evidence="1">
    <location>
        <begin position="93"/>
        <end position="112"/>
    </location>
</feature>
<keyword evidence="3" id="KW-1185">Reference proteome</keyword>
<feature type="transmembrane region" description="Helical" evidence="1">
    <location>
        <begin position="31"/>
        <end position="48"/>
    </location>
</feature>
<sequence>MSKNSYLWAGSMLAASSPVEFALPAFPGRSLLSAILYAGGLAVLALNGRVAQNLFRGRRLGTIALFVLAGWILALSIVQTMGLLDRATVPLGLVSPLDLVTLAISLVVVVQIGRATHLPARWRWAPAWALLAQAVVTIAVLVALVSVPPDMSTPFLPVTALSTFVRAAVPIFLGFLAVVLAFTSSSTVGGGTEVWSESAERSTDIGRSQS</sequence>